<evidence type="ECO:0000313" key="2">
    <source>
        <dbReference type="EMBL" id="GIJ22672.1"/>
    </source>
</evidence>
<accession>A0ABQ4IXN2</accession>
<reference evidence="2 3" key="1">
    <citation type="submission" date="2021-01" db="EMBL/GenBank/DDBJ databases">
        <title>Whole genome shotgun sequence of Verrucosispora lutea NBRC 106530.</title>
        <authorList>
            <person name="Komaki H."/>
            <person name="Tamura T."/>
        </authorList>
    </citation>
    <scope>NUCLEOTIDE SEQUENCE [LARGE SCALE GENOMIC DNA]</scope>
    <source>
        <strain evidence="2 3">NBRC 106530</strain>
    </source>
</reference>
<name>A0ABQ4IXN2_9ACTN</name>
<keyword evidence="1" id="KW-0472">Membrane</keyword>
<sequence>MSAVNDDPEQVRQDIQQTREQLGDTVAALAAKSDVKGRLRAKADGVADGLRQQAEEAGPVAKSTMTWATREVSRKPSAWANALTRTVRRSADTTGSTVSSQRKAVLTSARSAATRIRASVRARPVPILTAAGAAAAALGLAAYRRRRAR</sequence>
<dbReference type="InterPro" id="IPR022062">
    <property type="entry name" value="DUF3618"/>
</dbReference>
<evidence type="ECO:0000313" key="3">
    <source>
        <dbReference type="Proteomes" id="UP000643165"/>
    </source>
</evidence>
<evidence type="ECO:0008006" key="4">
    <source>
        <dbReference type="Google" id="ProtNLM"/>
    </source>
</evidence>
<dbReference type="EMBL" id="BOPB01000016">
    <property type="protein sequence ID" value="GIJ22672.1"/>
    <property type="molecule type" value="Genomic_DNA"/>
</dbReference>
<protein>
    <recommendedName>
        <fullName evidence="4">DUF3618 domain-containing protein</fullName>
    </recommendedName>
</protein>
<feature type="transmembrane region" description="Helical" evidence="1">
    <location>
        <begin position="125"/>
        <end position="143"/>
    </location>
</feature>
<gene>
    <name evidence="2" type="ORF">Vlu01_32960</name>
</gene>
<evidence type="ECO:0000256" key="1">
    <source>
        <dbReference type="SAM" id="Phobius"/>
    </source>
</evidence>
<keyword evidence="1" id="KW-1133">Transmembrane helix</keyword>
<dbReference type="Pfam" id="PF12277">
    <property type="entry name" value="DUF3618"/>
    <property type="match status" value="1"/>
</dbReference>
<dbReference type="Proteomes" id="UP000643165">
    <property type="component" value="Unassembled WGS sequence"/>
</dbReference>
<organism evidence="2 3">
    <name type="scientific">Micromonospora lutea</name>
    <dbReference type="NCBI Taxonomy" id="419825"/>
    <lineage>
        <taxon>Bacteria</taxon>
        <taxon>Bacillati</taxon>
        <taxon>Actinomycetota</taxon>
        <taxon>Actinomycetes</taxon>
        <taxon>Micromonosporales</taxon>
        <taxon>Micromonosporaceae</taxon>
        <taxon>Micromonospora</taxon>
    </lineage>
</organism>
<dbReference type="RefSeq" id="WP_204000139.1">
    <property type="nucleotide sequence ID" value="NZ_BOPB01000016.1"/>
</dbReference>
<keyword evidence="3" id="KW-1185">Reference proteome</keyword>
<keyword evidence="1" id="KW-0812">Transmembrane</keyword>
<comment type="caution">
    <text evidence="2">The sequence shown here is derived from an EMBL/GenBank/DDBJ whole genome shotgun (WGS) entry which is preliminary data.</text>
</comment>
<proteinExistence type="predicted"/>